<name>A0A8J6EB47_9EUKA</name>
<dbReference type="PROSITE" id="PS50082">
    <property type="entry name" value="WD_REPEATS_2"/>
    <property type="match status" value="3"/>
</dbReference>
<evidence type="ECO:0000256" key="2">
    <source>
        <dbReference type="ARBA" id="ARBA00022737"/>
    </source>
</evidence>
<evidence type="ECO:0000256" key="3">
    <source>
        <dbReference type="PROSITE-ProRule" id="PRU00221"/>
    </source>
</evidence>
<feature type="repeat" description="WD" evidence="3">
    <location>
        <begin position="101"/>
        <end position="142"/>
    </location>
</feature>
<dbReference type="Gene3D" id="1.10.510.10">
    <property type="entry name" value="Transferase(Phosphotransferase) domain 1"/>
    <property type="match status" value="1"/>
</dbReference>
<dbReference type="Proteomes" id="UP000717585">
    <property type="component" value="Unassembled WGS sequence"/>
</dbReference>
<accession>A0A8J6EB47</accession>
<proteinExistence type="predicted"/>
<dbReference type="InterPro" id="IPR015943">
    <property type="entry name" value="WD40/YVTN_repeat-like_dom_sf"/>
</dbReference>
<dbReference type="PROSITE" id="PS00678">
    <property type="entry name" value="WD_REPEATS_1"/>
    <property type="match status" value="2"/>
</dbReference>
<dbReference type="InterPro" id="IPR000719">
    <property type="entry name" value="Prot_kinase_dom"/>
</dbReference>
<dbReference type="PRINTS" id="PR00320">
    <property type="entry name" value="GPROTEINBRPT"/>
</dbReference>
<dbReference type="Gene3D" id="2.130.10.10">
    <property type="entry name" value="YVTN repeat-like/Quinoprotein amine dehydrogenase"/>
    <property type="match status" value="3"/>
</dbReference>
<dbReference type="PANTHER" id="PTHR19879:SF9">
    <property type="entry name" value="TRANSCRIPTION INITIATION FACTOR TFIID SUBUNIT 5"/>
    <property type="match status" value="1"/>
</dbReference>
<dbReference type="SMART" id="SM00320">
    <property type="entry name" value="WD40"/>
    <property type="match status" value="6"/>
</dbReference>
<dbReference type="EMBL" id="JAHDYR010000007">
    <property type="protein sequence ID" value="KAG9396235.1"/>
    <property type="molecule type" value="Genomic_DNA"/>
</dbReference>
<keyword evidence="5" id="KW-0808">Transferase</keyword>
<keyword evidence="6" id="KW-1185">Reference proteome</keyword>
<dbReference type="GO" id="GO:0004672">
    <property type="term" value="F:protein kinase activity"/>
    <property type="evidence" value="ECO:0007669"/>
    <property type="project" value="InterPro"/>
</dbReference>
<evidence type="ECO:0000256" key="1">
    <source>
        <dbReference type="ARBA" id="ARBA00022574"/>
    </source>
</evidence>
<dbReference type="Pfam" id="PF00069">
    <property type="entry name" value="Pkinase"/>
    <property type="match status" value="1"/>
</dbReference>
<keyword evidence="5" id="KW-0418">Kinase</keyword>
<dbReference type="PANTHER" id="PTHR19879">
    <property type="entry name" value="TRANSCRIPTION INITIATION FACTOR TFIID"/>
    <property type="match status" value="1"/>
</dbReference>
<feature type="repeat" description="WD" evidence="3">
    <location>
        <begin position="143"/>
        <end position="184"/>
    </location>
</feature>
<protein>
    <submittedName>
        <fullName evidence="5">Protein kinase domain</fullName>
    </submittedName>
</protein>
<dbReference type="SMART" id="SM00220">
    <property type="entry name" value="S_TKc"/>
    <property type="match status" value="1"/>
</dbReference>
<dbReference type="InterPro" id="IPR020472">
    <property type="entry name" value="WD40_PAC1"/>
</dbReference>
<keyword evidence="2" id="KW-0677">Repeat</keyword>
<dbReference type="InterPro" id="IPR001680">
    <property type="entry name" value="WD40_rpt"/>
</dbReference>
<feature type="domain" description="Protein kinase" evidence="4">
    <location>
        <begin position="792"/>
        <end position="1066"/>
    </location>
</feature>
<sequence>MPQVFSVTLTDPAVTLELDTASETKYRCTPPNARVELILMIWQAMTSAPRSCKVGDCIRALDSRGSNCAVFSPDGRVVAASFFDRAVRILDATTGRLIQTLAGHTEACFRLAFAPDGRTLVTGSHDKTAKLWNLETGNCVQTLVGHTDTVWSVAFSPTGHVLATGSGDKTVRVWNSSDGRLVATLDCTNSVNAVKFSHDGAMLAGMEAGGQVTLWELESLRPVRQMKTSGGIEVSFSPDGKMFCCTGSSMISFYETESGRLLRETDAHTGSIWGLSHTPDGKVVISSSKDGTIKLWNTASGALAQTIRVDSEIRYTSMAPNAGSFVASGKFGIKLYSLLAEPSEQFKAALKAAVEQPVDSTTVLTLVPDSRTVCGITELAPLLMHVVASSALPGGMSMALTELETTVTMDERGMIVTSGPDPEALGSLVASWNMFYLQEADKDAQIAGWAKKLEDEHRQAMAAVMADRDAALASMETKQKAELDSVKAELVKFCAVHKVFPSIVRAIEVSGLIAGHPLLTATPPKRHSIVVMPSIPALWARVTDAKENHPERRIPEYVKAIAEASDAAAGLKRSITASKENFSAATTLVNAVNRFERTLSGQLPSLQTLREILHAALGEVSKAPGALRAELRAMFANLETMLRPDLQAALTWAIETRGRSVDTSSETTHLNRLKGFVTEATTHVEAFRKADEIVSQCRALGDYQHLKSSIANLEETVEFFSRPRKNGAAMFKEAKEDLEKSKAKLARMTEILNQRNAQLMELCPELKTITAPATSLFAELRSLELAHLMDLPEMRTDLVFSEFSVVSTVSDTRALCQIVKRNGRSYFAKTFKLDTEQQRKLCDREAGILSRMSHSPSVPKLHFVLVNLASQTCTVIIEHLERHLRDTTIDSPDSLRRLLHGLLTAIHDLHSAGVCHRDLKPENVMLRAGLPVIVDFETASNMDAMNATATGTKIGTLAFSAPEEITARNSGKKLSHRKAQAADVYHAGLTMLGVMSKDYVAFSQKLVALVMGDLGSASTEAADSLCTALLDTVVVPEAMREVLSGMLATHPEARWSVRRALADVLFAASPNELDPEFDLNAASNRFSTAHAFVADIDRARLQMFNEDPVDIILHDNIATSVANIGSCEEDLFAIPATLWGDDSAEALPDLVAELPHATVAQAVGDMTFTVPIFREGTLVFTPDALDMPLDDLRPVLLGLGRVLQLMLLDGIRLSADMVSDAWFVALTGGRINLGALMPIVDKALQTSVDQASVACPIDGFSGDLKAYGDEIRRRFSDRMQIIRNGMTAKTQFREKVAALTPAQLRALLVRPNPLTVAAVLAPLRFPKRGEAVEGALQVVLEDNEARRRFAFHMFGGQLPQPDSIEVILDDNNRVYADCAGGAHLPRVTDPVELRHIVLDSAPAAAGSAADFYVIPRRRHGYSRAEIKTLVEQNDILQTCRLVTLGRGVAVDVPVIRRCPTCGELTSREGDLDSCKMSYCQCGQDFCHKCLLCVSNQEEHMAHFGGQCEMAPRQTIDLPEGIAKQRTVTCPHCHRSATVSANRRQVTCRSCGRGILVSQ</sequence>
<feature type="repeat" description="WD" evidence="3">
    <location>
        <begin position="265"/>
        <end position="306"/>
    </location>
</feature>
<dbReference type="GO" id="GO:0005524">
    <property type="term" value="F:ATP binding"/>
    <property type="evidence" value="ECO:0007669"/>
    <property type="project" value="InterPro"/>
</dbReference>
<evidence type="ECO:0000313" key="5">
    <source>
        <dbReference type="EMBL" id="KAG9396235.1"/>
    </source>
</evidence>
<gene>
    <name evidence="5" type="ORF">J8273_2587</name>
</gene>
<evidence type="ECO:0000313" key="6">
    <source>
        <dbReference type="Proteomes" id="UP000717585"/>
    </source>
</evidence>
<dbReference type="PROSITE" id="PS50294">
    <property type="entry name" value="WD_REPEATS_REGION"/>
    <property type="match status" value="3"/>
</dbReference>
<keyword evidence="1 3" id="KW-0853">WD repeat</keyword>
<comment type="caution">
    <text evidence="5">The sequence shown here is derived from an EMBL/GenBank/DDBJ whole genome shotgun (WGS) entry which is preliminary data.</text>
</comment>
<dbReference type="InterPro" id="IPR008271">
    <property type="entry name" value="Ser/Thr_kinase_AS"/>
</dbReference>
<reference evidence="5" key="1">
    <citation type="submission" date="2021-05" db="EMBL/GenBank/DDBJ databases">
        <title>A free-living protist that lacks canonical eukaryotic 1 DNA replication and segregation systems.</title>
        <authorList>
            <person name="Salas-Leiva D.E."/>
            <person name="Tromer E.C."/>
            <person name="Curtis B.A."/>
            <person name="Jerlstrom-Hultqvist J."/>
            <person name="Kolisko M."/>
            <person name="Yi Z."/>
            <person name="Salas-Leiva J.S."/>
            <person name="Gallot-Lavallee L."/>
            <person name="Kops G.J.P.L."/>
            <person name="Archibald J.M."/>
            <person name="Simpson A.G.B."/>
            <person name="Roger A.J."/>
        </authorList>
    </citation>
    <scope>NUCLEOTIDE SEQUENCE</scope>
    <source>
        <strain evidence="5">BICM</strain>
    </source>
</reference>
<dbReference type="PROSITE" id="PS00108">
    <property type="entry name" value="PROTEIN_KINASE_ST"/>
    <property type="match status" value="1"/>
</dbReference>
<organism evidence="5 6">
    <name type="scientific">Carpediemonas membranifera</name>
    <dbReference type="NCBI Taxonomy" id="201153"/>
    <lineage>
        <taxon>Eukaryota</taxon>
        <taxon>Metamonada</taxon>
        <taxon>Carpediemonas-like organisms</taxon>
        <taxon>Carpediemonas</taxon>
    </lineage>
</organism>
<dbReference type="Pfam" id="PF00400">
    <property type="entry name" value="WD40"/>
    <property type="match status" value="3"/>
</dbReference>
<evidence type="ECO:0000259" key="4">
    <source>
        <dbReference type="PROSITE" id="PS50011"/>
    </source>
</evidence>
<dbReference type="InterPro" id="IPR011009">
    <property type="entry name" value="Kinase-like_dom_sf"/>
</dbReference>
<dbReference type="PROSITE" id="PS50011">
    <property type="entry name" value="PROTEIN_KINASE_DOM"/>
    <property type="match status" value="1"/>
</dbReference>
<dbReference type="CDD" id="cd00200">
    <property type="entry name" value="WD40"/>
    <property type="match status" value="1"/>
</dbReference>
<dbReference type="InterPro" id="IPR036322">
    <property type="entry name" value="WD40_repeat_dom_sf"/>
</dbReference>
<dbReference type="SUPFAM" id="SSF56112">
    <property type="entry name" value="Protein kinase-like (PK-like)"/>
    <property type="match status" value="1"/>
</dbReference>
<dbReference type="InterPro" id="IPR019775">
    <property type="entry name" value="WD40_repeat_CS"/>
</dbReference>
<dbReference type="SUPFAM" id="SSF50978">
    <property type="entry name" value="WD40 repeat-like"/>
    <property type="match status" value="1"/>
</dbReference>